<proteinExistence type="predicted"/>
<dbReference type="EMBL" id="DF974128">
    <property type="protein sequence ID" value="GAU45499.1"/>
    <property type="molecule type" value="Genomic_DNA"/>
</dbReference>
<dbReference type="OrthoDB" id="15688at2759"/>
<reference evidence="3" key="1">
    <citation type="journal article" date="2017" name="Front. Plant Sci.">
        <title>Climate Clever Clovers: New Paradigm to Reduce the Environmental Footprint of Ruminants by Breeding Low Methanogenic Forages Utilizing Haplotype Variation.</title>
        <authorList>
            <person name="Kaur P."/>
            <person name="Appels R."/>
            <person name="Bayer P.E."/>
            <person name="Keeble-Gagnere G."/>
            <person name="Wang J."/>
            <person name="Hirakawa H."/>
            <person name="Shirasawa K."/>
            <person name="Vercoe P."/>
            <person name="Stefanova K."/>
            <person name="Durmic Z."/>
            <person name="Nichols P."/>
            <person name="Revell C."/>
            <person name="Isobe S.N."/>
            <person name="Edwards D."/>
            <person name="Erskine W."/>
        </authorList>
    </citation>
    <scope>NUCLEOTIDE SEQUENCE [LARGE SCALE GENOMIC DNA]</scope>
    <source>
        <strain evidence="3">cv. Daliak</strain>
    </source>
</reference>
<evidence type="ECO:0000313" key="3">
    <source>
        <dbReference type="Proteomes" id="UP000242715"/>
    </source>
</evidence>
<organism evidence="2 3">
    <name type="scientific">Trifolium subterraneum</name>
    <name type="common">Subterranean clover</name>
    <dbReference type="NCBI Taxonomy" id="3900"/>
    <lineage>
        <taxon>Eukaryota</taxon>
        <taxon>Viridiplantae</taxon>
        <taxon>Streptophyta</taxon>
        <taxon>Embryophyta</taxon>
        <taxon>Tracheophyta</taxon>
        <taxon>Spermatophyta</taxon>
        <taxon>Magnoliopsida</taxon>
        <taxon>eudicotyledons</taxon>
        <taxon>Gunneridae</taxon>
        <taxon>Pentapetalae</taxon>
        <taxon>rosids</taxon>
        <taxon>fabids</taxon>
        <taxon>Fabales</taxon>
        <taxon>Fabaceae</taxon>
        <taxon>Papilionoideae</taxon>
        <taxon>50 kb inversion clade</taxon>
        <taxon>NPAAA clade</taxon>
        <taxon>Hologalegina</taxon>
        <taxon>IRL clade</taxon>
        <taxon>Trifolieae</taxon>
        <taxon>Trifolium</taxon>
    </lineage>
</organism>
<accession>A0A2Z6PI70</accession>
<keyword evidence="3" id="KW-1185">Reference proteome</keyword>
<dbReference type="Proteomes" id="UP000242715">
    <property type="component" value="Unassembled WGS sequence"/>
</dbReference>
<gene>
    <name evidence="2" type="ORF">TSUD_129450</name>
</gene>
<evidence type="ECO:0000313" key="2">
    <source>
        <dbReference type="EMBL" id="GAU45499.1"/>
    </source>
</evidence>
<evidence type="ECO:0000256" key="1">
    <source>
        <dbReference type="SAM" id="MobiDB-lite"/>
    </source>
</evidence>
<sequence length="82" mass="8935">MEKALDFEPEEDDLISSDNATDADASHPHPKLKSAIIVSSTLSIPRKTKIGHLVVDKSTCRLKERIVDHLSSALGILGEDID</sequence>
<name>A0A2Z6PI70_TRISU</name>
<dbReference type="AlphaFoldDB" id="A0A2Z6PI70"/>
<protein>
    <submittedName>
        <fullName evidence="2">Uncharacterized protein</fullName>
    </submittedName>
</protein>
<feature type="region of interest" description="Disordered" evidence="1">
    <location>
        <begin position="1"/>
        <end position="30"/>
    </location>
</feature>